<feature type="domain" description="SLS1 N-terminal" evidence="3">
    <location>
        <begin position="182"/>
        <end position="266"/>
    </location>
</feature>
<evidence type="ECO:0000259" key="4">
    <source>
        <dbReference type="Pfam" id="PF20778"/>
    </source>
</evidence>
<dbReference type="Pfam" id="PF17292">
    <property type="entry name" value="POB3_N"/>
    <property type="match status" value="1"/>
</dbReference>
<dbReference type="Proteomes" id="UP001309876">
    <property type="component" value="Unassembled WGS sequence"/>
</dbReference>
<dbReference type="Gene3D" id="2.30.29.30">
    <property type="entry name" value="Pleckstrin-homology domain (PH domain)/Phosphotyrosine-binding domain (PTB)"/>
    <property type="match status" value="1"/>
</dbReference>
<feature type="compositionally biased region" description="Basic and acidic residues" evidence="1">
    <location>
        <begin position="77"/>
        <end position="95"/>
    </location>
</feature>
<evidence type="ECO:0000259" key="2">
    <source>
        <dbReference type="Pfam" id="PF17292"/>
    </source>
</evidence>
<feature type="compositionally biased region" description="Basic and acidic residues" evidence="1">
    <location>
        <begin position="718"/>
        <end position="729"/>
    </location>
</feature>
<dbReference type="InterPro" id="IPR048400">
    <property type="entry name" value="SLS1_N"/>
</dbReference>
<dbReference type="InterPro" id="IPR048401">
    <property type="entry name" value="SLS1_C"/>
</dbReference>
<comment type="caution">
    <text evidence="5">The sequence shown here is derived from an EMBL/GenBank/DDBJ whole genome shotgun (WGS) entry which is preliminary data.</text>
</comment>
<feature type="compositionally biased region" description="Basic and acidic residues" evidence="1">
    <location>
        <begin position="140"/>
        <end position="150"/>
    </location>
</feature>
<feature type="region of interest" description="Disordered" evidence="1">
    <location>
        <begin position="701"/>
        <end position="729"/>
    </location>
</feature>
<feature type="region of interest" description="Disordered" evidence="1">
    <location>
        <begin position="132"/>
        <end position="166"/>
    </location>
</feature>
<evidence type="ECO:0000313" key="6">
    <source>
        <dbReference type="Proteomes" id="UP001309876"/>
    </source>
</evidence>
<keyword evidence="6" id="KW-1185">Reference proteome</keyword>
<name>A0AAN7SYE2_9EURO</name>
<feature type="compositionally biased region" description="Polar residues" evidence="1">
    <location>
        <begin position="151"/>
        <end position="166"/>
    </location>
</feature>
<dbReference type="EMBL" id="JAVRRJ010000005">
    <property type="protein sequence ID" value="KAK5084740.1"/>
    <property type="molecule type" value="Genomic_DNA"/>
</dbReference>
<feature type="region of interest" description="Disordered" evidence="1">
    <location>
        <begin position="900"/>
        <end position="922"/>
    </location>
</feature>
<evidence type="ECO:0000256" key="1">
    <source>
        <dbReference type="SAM" id="MobiDB-lite"/>
    </source>
</evidence>
<accession>A0AAN7SYE2</accession>
<proteinExistence type="predicted"/>
<feature type="domain" description="FACT complex subunit SSRP1/POB3 N-terminal PH" evidence="2">
    <location>
        <begin position="731"/>
        <end position="819"/>
    </location>
</feature>
<reference evidence="5 6" key="1">
    <citation type="submission" date="2023-08" db="EMBL/GenBank/DDBJ databases">
        <title>Black Yeasts Isolated from many extreme environments.</title>
        <authorList>
            <person name="Coleine C."/>
            <person name="Stajich J.E."/>
            <person name="Selbmann L."/>
        </authorList>
    </citation>
    <scope>NUCLEOTIDE SEQUENCE [LARGE SCALE GENOMIC DNA]</scope>
    <source>
        <strain evidence="5 6">CCFEE 5910</strain>
    </source>
</reference>
<evidence type="ECO:0000259" key="3">
    <source>
        <dbReference type="Pfam" id="PF20776"/>
    </source>
</evidence>
<gene>
    <name evidence="5" type="ORF">LTR05_005818</name>
</gene>
<feature type="region of interest" description="Disordered" evidence="1">
    <location>
        <begin position="44"/>
        <end position="117"/>
    </location>
</feature>
<dbReference type="InterPro" id="IPR035417">
    <property type="entry name" value="SSRP1/POB3_N"/>
</dbReference>
<evidence type="ECO:0000313" key="5">
    <source>
        <dbReference type="EMBL" id="KAK5084740.1"/>
    </source>
</evidence>
<dbReference type="InterPro" id="IPR011993">
    <property type="entry name" value="PH-like_dom_sf"/>
</dbReference>
<feature type="domain" description="SLS1 C-terminal" evidence="4">
    <location>
        <begin position="549"/>
        <end position="656"/>
    </location>
</feature>
<dbReference type="Pfam" id="PF20778">
    <property type="entry name" value="SLS1_C"/>
    <property type="match status" value="1"/>
</dbReference>
<dbReference type="AlphaFoldDB" id="A0AAN7SYE2"/>
<dbReference type="Pfam" id="PF20776">
    <property type="entry name" value="SLS1_N"/>
    <property type="match status" value="1"/>
</dbReference>
<organism evidence="5 6">
    <name type="scientific">Lithohypha guttulata</name>
    <dbReference type="NCBI Taxonomy" id="1690604"/>
    <lineage>
        <taxon>Eukaryota</taxon>
        <taxon>Fungi</taxon>
        <taxon>Dikarya</taxon>
        <taxon>Ascomycota</taxon>
        <taxon>Pezizomycotina</taxon>
        <taxon>Eurotiomycetes</taxon>
        <taxon>Chaetothyriomycetidae</taxon>
        <taxon>Chaetothyriales</taxon>
        <taxon>Trichomeriaceae</taxon>
        <taxon>Lithohypha</taxon>
    </lineage>
</organism>
<protein>
    <submittedName>
        <fullName evidence="5">Uncharacterized protein</fullName>
    </submittedName>
</protein>
<sequence length="966" mass="107533">MFLRASRRSHVCLRCESRLILQEQVSSTQLDSLQRSPPVAKRWQSSSAAVRVDEEDQETESAPVPYAGQRLIAHEQFGSRRSDGQAREEDVDRNGKVKQSGLRVRHWRPPPTAQLSVNVLGKPGEILVLPDQKHRRRRRLTEAEEQEPRDNTNTTETAQPLTTNPPKRTIRETLAAESTPLSPVEVFQNVEKLRKKLERHIDLAKWKYTRVSLQKGFTKAQLRQYAHEKTAQLSSQTVVEEPTRKIDSMDKHGLPNYIMNNLWKISDPSKTTIASSAPHSNACKKKVRLTAEVVELILKSNRLNRLHELDAATASAGKSSLTVSAKMKMEGSPGFLIAGSDEMAVKQTAFTINSWKHDVVQQQLTAPSMTLLAKMKSKDGGTFRSSSEVASGVSMLLQRHPVVLQVRGREWQVSAFESVHLKNFERELVLLAHAYEDVERPTPQLVNLHGDSARVPVYPQSDVKSVEHYRSVDGAAGLGGTESSGLQQIPGDYLLEITKILQSAMSSDEAVTTHDSSMFNGSPSNVIVEFGQATSPPQRAGDSVIAAIARPHFQSQIPLLPQFLADQHRLQQDSPSLKLGPRSFRLKFKSSDLTQPSLEIHGSPKNDSGIQVQSIALHSAEQQLLVGLPATPVDLQYFYDRKLNLFESDAPPIEKYAPLMAQIADQLVRSDQVEVDVKKRPQSIPMPKLSPLLQLDLAVLSRSKTEPRDNNTKQTRATTDDKHEKPSGHENFSKILLNQQSGSCSMSETGLKWRLADDNNTLSLDSSTIKQGIWSRAAKGFQITINVEDNQEVHLEGFLEKDFGRAARAFQTFYNVDLKLDPSLSHFNKINRAEPPKVAPAVVRYALDRAEWLDRTVYETPARGQFALEYLSLTPMTDDSIGKSRQALRLVEKSKVLKSAPPLRDASQDIPVSENDDQSGMSDTQLIEGITKAALDTASALGGFVQERTKEMVSRYPAITAEDKTS</sequence>